<proteinExistence type="predicted"/>
<protein>
    <submittedName>
        <fullName evidence="1">Uncharacterized protein</fullName>
    </submittedName>
</protein>
<sequence>MAEPTEQEQIKQTQTLEKVAKSTAETTGKLDKVIASLKEESIEKDILKDIKEQGEDKVKADKDSAKEDIRFYDKQERFQKEKIAKDEKAAKTSEESLSLLETGVKTDEKTLDTLSDFKEESSEADKKQDAQNQFIKEQEKKKEGLAKMAFNFQQRAAKLATRVGKDTLDWGKDKVKGVTRAVGGFFDNLMKLLALAALWFALSWLKGQDLTKLWENFVKKLKEWADILPDWVKHLTIPQIIATSLASITAAWAVWKTTLQLIASTFDTAGTQLKKFFGIDSPFNKKLAKINTKIANLLKKEAAIQRALKLATNLDDVSDLAK</sequence>
<gene>
    <name evidence="1" type="ORF">METZ01_LOCUS285317</name>
</gene>
<evidence type="ECO:0000313" key="1">
    <source>
        <dbReference type="EMBL" id="SVC32463.1"/>
    </source>
</evidence>
<dbReference type="EMBL" id="UINC01085170">
    <property type="protein sequence ID" value="SVC32463.1"/>
    <property type="molecule type" value="Genomic_DNA"/>
</dbReference>
<accession>A0A382L8Z7</accession>
<organism evidence="1">
    <name type="scientific">marine metagenome</name>
    <dbReference type="NCBI Taxonomy" id="408172"/>
    <lineage>
        <taxon>unclassified sequences</taxon>
        <taxon>metagenomes</taxon>
        <taxon>ecological metagenomes</taxon>
    </lineage>
</organism>
<feature type="non-terminal residue" evidence="1">
    <location>
        <position position="322"/>
    </location>
</feature>
<reference evidence="1" key="1">
    <citation type="submission" date="2018-05" db="EMBL/GenBank/DDBJ databases">
        <authorList>
            <person name="Lanie J.A."/>
            <person name="Ng W.-L."/>
            <person name="Kazmierczak K.M."/>
            <person name="Andrzejewski T.M."/>
            <person name="Davidsen T.M."/>
            <person name="Wayne K.J."/>
            <person name="Tettelin H."/>
            <person name="Glass J.I."/>
            <person name="Rusch D."/>
            <person name="Podicherti R."/>
            <person name="Tsui H.-C.T."/>
            <person name="Winkler M.E."/>
        </authorList>
    </citation>
    <scope>NUCLEOTIDE SEQUENCE</scope>
</reference>
<name>A0A382L8Z7_9ZZZZ</name>
<dbReference type="AlphaFoldDB" id="A0A382L8Z7"/>